<accession>X1E9S4</accession>
<gene>
    <name evidence="1" type="ORF">S01H4_58815</name>
</gene>
<proteinExistence type="predicted"/>
<dbReference type="EMBL" id="BART01034407">
    <property type="protein sequence ID" value="GAH17120.1"/>
    <property type="molecule type" value="Genomic_DNA"/>
</dbReference>
<sequence>MRKKGNGKNGAYHILHFVYDKINDACQYAEIECQSSQYQEHVIRPLSVLLLETENKLNEIEKGTVNSSKVNKKDHLLELLVSLGKHILKIAKLFEDYEKMMDEDDPDDDIESFEICSVLVWEGGTEDVH</sequence>
<reference evidence="1" key="1">
    <citation type="journal article" date="2014" name="Front. Microbiol.">
        <title>High frequency of phylogenetically diverse reductive dehalogenase-homologous genes in deep subseafloor sedimentary metagenomes.</title>
        <authorList>
            <person name="Kawai M."/>
            <person name="Futagami T."/>
            <person name="Toyoda A."/>
            <person name="Takaki Y."/>
            <person name="Nishi S."/>
            <person name="Hori S."/>
            <person name="Arai W."/>
            <person name="Tsubouchi T."/>
            <person name="Morono Y."/>
            <person name="Uchiyama I."/>
            <person name="Ito T."/>
            <person name="Fujiyama A."/>
            <person name="Inagaki F."/>
            <person name="Takami H."/>
        </authorList>
    </citation>
    <scope>NUCLEOTIDE SEQUENCE</scope>
    <source>
        <strain evidence="1">Expedition CK06-06</strain>
    </source>
</reference>
<protein>
    <submittedName>
        <fullName evidence="1">Uncharacterized protein</fullName>
    </submittedName>
</protein>
<comment type="caution">
    <text evidence="1">The sequence shown here is derived from an EMBL/GenBank/DDBJ whole genome shotgun (WGS) entry which is preliminary data.</text>
</comment>
<dbReference type="AlphaFoldDB" id="X1E9S4"/>
<evidence type="ECO:0000313" key="1">
    <source>
        <dbReference type="EMBL" id="GAH17120.1"/>
    </source>
</evidence>
<name>X1E9S4_9ZZZZ</name>
<organism evidence="1">
    <name type="scientific">marine sediment metagenome</name>
    <dbReference type="NCBI Taxonomy" id="412755"/>
    <lineage>
        <taxon>unclassified sequences</taxon>
        <taxon>metagenomes</taxon>
        <taxon>ecological metagenomes</taxon>
    </lineage>
</organism>